<feature type="active site" description="Proton acceptor" evidence="7">
    <location>
        <position position="103"/>
    </location>
</feature>
<dbReference type="Gene3D" id="3.40.710.10">
    <property type="entry name" value="DD-peptidase/beta-lactamase superfamily"/>
    <property type="match status" value="1"/>
</dbReference>
<evidence type="ECO:0000256" key="5">
    <source>
        <dbReference type="ARBA" id="ARBA00022984"/>
    </source>
</evidence>
<evidence type="ECO:0000313" key="12">
    <source>
        <dbReference type="EMBL" id="RXZ86496.1"/>
    </source>
</evidence>
<feature type="binding site" evidence="8">
    <location>
        <position position="267"/>
    </location>
    <ligand>
        <name>substrate</name>
    </ligand>
</feature>
<protein>
    <submittedName>
        <fullName evidence="11 12">D-alanyl-D-alanine carboxypeptidase</fullName>
        <ecNumber evidence="11">3.4.16.4</ecNumber>
    </submittedName>
</protein>
<dbReference type="GO" id="GO:0008360">
    <property type="term" value="P:regulation of cell shape"/>
    <property type="evidence" value="ECO:0007669"/>
    <property type="project" value="UniProtKB-KW"/>
</dbReference>
<evidence type="ECO:0000313" key="14">
    <source>
        <dbReference type="Proteomes" id="UP000581087"/>
    </source>
</evidence>
<evidence type="ECO:0000259" key="10">
    <source>
        <dbReference type="Pfam" id="PF00768"/>
    </source>
</evidence>
<evidence type="ECO:0000313" key="11">
    <source>
        <dbReference type="EMBL" id="NYD66156.1"/>
    </source>
</evidence>
<dbReference type="Proteomes" id="UP000292686">
    <property type="component" value="Unassembled WGS sequence"/>
</dbReference>
<comment type="similarity">
    <text evidence="1 9">Belongs to the peptidase S11 family.</text>
</comment>
<feature type="active site" evidence="7">
    <location>
        <position position="167"/>
    </location>
</feature>
<evidence type="ECO:0000256" key="2">
    <source>
        <dbReference type="ARBA" id="ARBA00022729"/>
    </source>
</evidence>
<dbReference type="OrthoDB" id="5241551at2"/>
<evidence type="ECO:0000256" key="7">
    <source>
        <dbReference type="PIRSR" id="PIRSR618044-1"/>
    </source>
</evidence>
<evidence type="ECO:0000313" key="13">
    <source>
        <dbReference type="Proteomes" id="UP000292686"/>
    </source>
</evidence>
<dbReference type="PANTHER" id="PTHR21581:SF33">
    <property type="entry name" value="D-ALANYL-D-ALANINE CARBOXYPEPTIDASE DACB"/>
    <property type="match status" value="1"/>
</dbReference>
<dbReference type="InterPro" id="IPR001967">
    <property type="entry name" value="Peptidase_S11_N"/>
</dbReference>
<dbReference type="Proteomes" id="UP000581087">
    <property type="component" value="Unassembled WGS sequence"/>
</dbReference>
<proteinExistence type="inferred from homology"/>
<dbReference type="SUPFAM" id="SSF56601">
    <property type="entry name" value="beta-lactamase/transpeptidase-like"/>
    <property type="match status" value="1"/>
</dbReference>
<dbReference type="EMBL" id="JACCBI010000001">
    <property type="protein sequence ID" value="NYD66156.1"/>
    <property type="molecule type" value="Genomic_DNA"/>
</dbReference>
<dbReference type="PANTHER" id="PTHR21581">
    <property type="entry name" value="D-ALANYL-D-ALANINE CARBOXYPEPTIDASE"/>
    <property type="match status" value="1"/>
</dbReference>
<keyword evidence="6" id="KW-0961">Cell wall biogenesis/degradation</keyword>
<dbReference type="EMBL" id="SDPM01000004">
    <property type="protein sequence ID" value="RXZ86496.1"/>
    <property type="molecule type" value="Genomic_DNA"/>
</dbReference>
<keyword evidence="12" id="KW-0121">Carboxypeptidase</keyword>
<evidence type="ECO:0000256" key="9">
    <source>
        <dbReference type="RuleBase" id="RU004016"/>
    </source>
</evidence>
<dbReference type="EC" id="3.4.16.4" evidence="11"/>
<reference evidence="11 14" key="2">
    <citation type="submission" date="2020-07" db="EMBL/GenBank/DDBJ databases">
        <title>Sequencing the genomes of 1000 actinobacteria strains.</title>
        <authorList>
            <person name="Klenk H.-P."/>
        </authorList>
    </citation>
    <scope>NUCLEOTIDE SEQUENCE [LARGE SCALE GENOMIC DNA]</scope>
    <source>
        <strain evidence="11 14">DSM 23870</strain>
    </source>
</reference>
<evidence type="ECO:0000256" key="8">
    <source>
        <dbReference type="PIRSR" id="PIRSR618044-2"/>
    </source>
</evidence>
<sequence>MPPTSSTNDARRRIYVRRRIVVFSALALVLALVIGGGVYTSSALAAPVPTQSATVADRVDATQPAVPIAWPDFGRGALGAVGMPGVLTSSGDQGAVPIASITKVVTALVILDAQPLAEGEAGPTIEYGERDADIYYDVIAEGGSVAPVAVGQTLSLRQSLEALLIPSANNYSISLAEWAYGSVDAYLAAARAWLDARGLTDTQLADTSGLDAGNTSTPANLIEIGKLALADPTIASIVAEQAADLPGIGVVDNTNKLLGWNGVDGIKTGTTDEAGACLLFSADYLVGDQTVTVVGVLLGGDTHSELNAAIRSVLESAVPAFHIVDVIAEGDAVATYSTVWGDEATARASTAASVLVWNDTPITQTVVADDITLAAEGTAVGSVQVTAGETTIDVPITLDAAIDDPGFEWRMTHPGGLDG</sequence>
<organism evidence="12 13">
    <name type="scientific">Agromyces atrinae</name>
    <dbReference type="NCBI Taxonomy" id="592376"/>
    <lineage>
        <taxon>Bacteria</taxon>
        <taxon>Bacillati</taxon>
        <taxon>Actinomycetota</taxon>
        <taxon>Actinomycetes</taxon>
        <taxon>Micrococcales</taxon>
        <taxon>Microbacteriaceae</taxon>
        <taxon>Agromyces</taxon>
    </lineage>
</organism>
<dbReference type="InterPro" id="IPR012338">
    <property type="entry name" value="Beta-lactam/transpept-like"/>
</dbReference>
<keyword evidence="5" id="KW-0573">Peptidoglycan synthesis</keyword>
<dbReference type="RefSeq" id="WP_129174211.1">
    <property type="nucleotide sequence ID" value="NZ_JACCBI010000001.1"/>
</dbReference>
<comment type="caution">
    <text evidence="12">The sequence shown here is derived from an EMBL/GenBank/DDBJ whole genome shotgun (WGS) entry which is preliminary data.</text>
</comment>
<dbReference type="GO" id="GO:0009002">
    <property type="term" value="F:serine-type D-Ala-D-Ala carboxypeptidase activity"/>
    <property type="evidence" value="ECO:0007669"/>
    <property type="project" value="UniProtKB-EC"/>
</dbReference>
<dbReference type="Pfam" id="PF00768">
    <property type="entry name" value="Peptidase_S11"/>
    <property type="match status" value="1"/>
</dbReference>
<keyword evidence="3 11" id="KW-0378">Hydrolase</keyword>
<evidence type="ECO:0000256" key="6">
    <source>
        <dbReference type="ARBA" id="ARBA00023316"/>
    </source>
</evidence>
<keyword evidence="2" id="KW-0732">Signal</keyword>
<feature type="domain" description="Peptidase S11 D-alanyl-D-alanine carboxypeptidase A N-terminal" evidence="10">
    <location>
        <begin position="86"/>
        <end position="283"/>
    </location>
</feature>
<dbReference type="GO" id="GO:0009252">
    <property type="term" value="P:peptidoglycan biosynthetic process"/>
    <property type="evidence" value="ECO:0007669"/>
    <property type="project" value="UniProtKB-KW"/>
</dbReference>
<feature type="active site" description="Acyl-ester intermediate" evidence="7">
    <location>
        <position position="100"/>
    </location>
</feature>
<keyword evidence="12" id="KW-0645">Protease</keyword>
<dbReference type="PRINTS" id="PR00725">
    <property type="entry name" value="DADACBPTASE1"/>
</dbReference>
<evidence type="ECO:0000256" key="3">
    <source>
        <dbReference type="ARBA" id="ARBA00022801"/>
    </source>
</evidence>
<reference evidence="12 13" key="1">
    <citation type="submission" date="2019-01" db="EMBL/GenBank/DDBJ databases">
        <title>Agromyces.</title>
        <authorList>
            <person name="Li J."/>
        </authorList>
    </citation>
    <scope>NUCLEOTIDE SEQUENCE [LARGE SCALE GENOMIC DNA]</scope>
    <source>
        <strain evidence="12 13">DSM 23870</strain>
    </source>
</reference>
<dbReference type="GO" id="GO:0006508">
    <property type="term" value="P:proteolysis"/>
    <property type="evidence" value="ECO:0007669"/>
    <property type="project" value="InterPro"/>
</dbReference>
<name>A0A4V1R2A7_9MICO</name>
<dbReference type="GO" id="GO:0071555">
    <property type="term" value="P:cell wall organization"/>
    <property type="evidence" value="ECO:0007669"/>
    <property type="project" value="UniProtKB-KW"/>
</dbReference>
<gene>
    <name evidence="11" type="ORF">BJ972_000675</name>
    <name evidence="12" type="ORF">ESP50_08825</name>
</gene>
<evidence type="ECO:0000256" key="4">
    <source>
        <dbReference type="ARBA" id="ARBA00022960"/>
    </source>
</evidence>
<dbReference type="InterPro" id="IPR018044">
    <property type="entry name" value="Peptidase_S11"/>
</dbReference>
<keyword evidence="4" id="KW-0133">Cell shape</keyword>
<accession>A0A4V1R2A7</accession>
<evidence type="ECO:0000256" key="1">
    <source>
        <dbReference type="ARBA" id="ARBA00007164"/>
    </source>
</evidence>
<dbReference type="AlphaFoldDB" id="A0A4V1R2A7"/>
<keyword evidence="13" id="KW-1185">Reference proteome</keyword>